<protein>
    <submittedName>
        <fullName evidence="1">Uncharacterized protein</fullName>
    </submittedName>
</protein>
<evidence type="ECO:0000313" key="1">
    <source>
        <dbReference type="EMBL" id="BFG06015.1"/>
    </source>
</evidence>
<gene>
    <name evidence="1" type="ORF">DMAD_04615</name>
</gene>
<keyword evidence="2" id="KW-1185">Reference proteome</keyword>
<dbReference type="Proteomes" id="UP001500889">
    <property type="component" value="Chromosome E"/>
</dbReference>
<name>A0AAU9GDL3_DROMD</name>
<accession>A0AAU9GDL3</accession>
<organism evidence="1 2">
    <name type="scientific">Drosophila madeirensis</name>
    <name type="common">Fruit fly</name>
    <dbReference type="NCBI Taxonomy" id="30013"/>
    <lineage>
        <taxon>Eukaryota</taxon>
        <taxon>Metazoa</taxon>
        <taxon>Ecdysozoa</taxon>
        <taxon>Arthropoda</taxon>
        <taxon>Hexapoda</taxon>
        <taxon>Insecta</taxon>
        <taxon>Pterygota</taxon>
        <taxon>Neoptera</taxon>
        <taxon>Endopterygota</taxon>
        <taxon>Diptera</taxon>
        <taxon>Brachycera</taxon>
        <taxon>Muscomorpha</taxon>
        <taxon>Ephydroidea</taxon>
        <taxon>Drosophilidae</taxon>
        <taxon>Drosophila</taxon>
        <taxon>Sophophora</taxon>
    </lineage>
</organism>
<sequence length="102" mass="11834">MLKSMLRLQPKLQPNQCRQRLYNIALLQRHMPGAGYKEKLLQLAVTKELQKQHCNPLEEAPVVPLPAMLRASDWLHSEQWQAGLLKMASKDKKMFMVLTAFH</sequence>
<dbReference type="EMBL" id="AP029267">
    <property type="protein sequence ID" value="BFG06015.1"/>
    <property type="molecule type" value="Genomic_DNA"/>
</dbReference>
<reference evidence="1 2" key="1">
    <citation type="submission" date="2024-02" db="EMBL/GenBank/DDBJ databases">
        <title>A chromosome-level genome assembly of Drosophila madeirensis, a fruit fly species endemic to Madeira island.</title>
        <authorList>
            <person name="Tomihara K."/>
            <person name="Llopart A."/>
            <person name="Yamamoto D."/>
        </authorList>
    </citation>
    <scope>NUCLEOTIDE SEQUENCE [LARGE SCALE GENOMIC DNA]</scope>
    <source>
        <strain evidence="1 2">RF1</strain>
    </source>
</reference>
<proteinExistence type="predicted"/>
<evidence type="ECO:0000313" key="2">
    <source>
        <dbReference type="Proteomes" id="UP001500889"/>
    </source>
</evidence>
<dbReference type="AlphaFoldDB" id="A0AAU9GDL3"/>